<comment type="caution">
    <text evidence="2">The sequence shown here is derived from an EMBL/GenBank/DDBJ whole genome shotgun (WGS) entry which is preliminary data.</text>
</comment>
<feature type="region of interest" description="Disordered" evidence="1">
    <location>
        <begin position="97"/>
        <end position="119"/>
    </location>
</feature>
<feature type="region of interest" description="Disordered" evidence="1">
    <location>
        <begin position="434"/>
        <end position="470"/>
    </location>
</feature>
<dbReference type="EMBL" id="ADBJ01000010">
    <property type="protein sequence ID" value="EFA83634.1"/>
    <property type="molecule type" value="Genomic_DNA"/>
</dbReference>
<reference evidence="2 3" key="1">
    <citation type="journal article" date="2011" name="Genome Res.">
        <title>Phylogeny-wide analysis of social amoeba genomes highlights ancient origins for complex intercellular communication.</title>
        <authorList>
            <person name="Heidel A.J."/>
            <person name="Lawal H.M."/>
            <person name="Felder M."/>
            <person name="Schilde C."/>
            <person name="Helps N.R."/>
            <person name="Tunggal B."/>
            <person name="Rivero F."/>
            <person name="John U."/>
            <person name="Schleicher M."/>
            <person name="Eichinger L."/>
            <person name="Platzer M."/>
            <person name="Noegel A.A."/>
            <person name="Schaap P."/>
            <person name="Gloeckner G."/>
        </authorList>
    </citation>
    <scope>NUCLEOTIDE SEQUENCE [LARGE SCALE GENOMIC DNA]</scope>
    <source>
        <strain evidence="3">ATCC 26659 / Pp 5 / PN500</strain>
    </source>
</reference>
<proteinExistence type="predicted"/>
<dbReference type="GeneID" id="31358223"/>
<organism evidence="2 3">
    <name type="scientific">Heterostelium pallidum (strain ATCC 26659 / Pp 5 / PN500)</name>
    <name type="common">Cellular slime mold</name>
    <name type="synonym">Polysphondylium pallidum</name>
    <dbReference type="NCBI Taxonomy" id="670386"/>
    <lineage>
        <taxon>Eukaryota</taxon>
        <taxon>Amoebozoa</taxon>
        <taxon>Evosea</taxon>
        <taxon>Eumycetozoa</taxon>
        <taxon>Dictyostelia</taxon>
        <taxon>Acytosteliales</taxon>
        <taxon>Acytosteliaceae</taxon>
        <taxon>Heterostelium</taxon>
    </lineage>
</organism>
<dbReference type="InterPro" id="IPR011989">
    <property type="entry name" value="ARM-like"/>
</dbReference>
<accession>D3B2T6</accession>
<name>D3B2T6_HETP5</name>
<keyword evidence="3" id="KW-1185">Reference proteome</keyword>
<dbReference type="RefSeq" id="XP_020435751.1">
    <property type="nucleotide sequence ID" value="XM_020573679.1"/>
</dbReference>
<dbReference type="Gene3D" id="1.25.10.10">
    <property type="entry name" value="Leucine-rich Repeat Variant"/>
    <property type="match status" value="1"/>
</dbReference>
<dbReference type="Pfam" id="PF04078">
    <property type="entry name" value="Rcd1"/>
    <property type="match status" value="1"/>
</dbReference>
<gene>
    <name evidence="2" type="ORF">PPL_02700</name>
</gene>
<protein>
    <submittedName>
        <fullName evidence="2">Cell differentiation family</fullName>
    </submittedName>
</protein>
<dbReference type="GO" id="GO:0006402">
    <property type="term" value="P:mRNA catabolic process"/>
    <property type="evidence" value="ECO:0007669"/>
    <property type="project" value="InterPro"/>
</dbReference>
<dbReference type="PANTHER" id="PTHR12262">
    <property type="entry name" value="CCR4-NOT TRANSCRIPTION COMPLEX SUBUNIT 9"/>
    <property type="match status" value="1"/>
</dbReference>
<dbReference type="InterPro" id="IPR007216">
    <property type="entry name" value="CNOT9"/>
</dbReference>
<feature type="compositionally biased region" description="Low complexity" evidence="1">
    <location>
        <begin position="39"/>
        <end position="54"/>
    </location>
</feature>
<evidence type="ECO:0000313" key="2">
    <source>
        <dbReference type="EMBL" id="EFA83634.1"/>
    </source>
</evidence>
<dbReference type="GO" id="GO:0030014">
    <property type="term" value="C:CCR4-NOT complex"/>
    <property type="evidence" value="ECO:0007669"/>
    <property type="project" value="InterPro"/>
</dbReference>
<evidence type="ECO:0000256" key="1">
    <source>
        <dbReference type="SAM" id="MobiDB-lite"/>
    </source>
</evidence>
<dbReference type="Proteomes" id="UP000001396">
    <property type="component" value="Unassembled WGS sequence"/>
</dbReference>
<feature type="region of interest" description="Disordered" evidence="1">
    <location>
        <begin position="36"/>
        <end position="69"/>
    </location>
</feature>
<dbReference type="AlphaFoldDB" id="D3B2T6"/>
<sequence length="470" mass="54433">MNNITENGGAINKQSFNNHILSSFTQNDILFIKTPIMNSPSSQTSSTSSSTTQPNESRYNIFDNQKNNNKQISQEVPTFKNIVDNNDLYQSPFQSKFQNQEQSTNIYSNSEGSSRITSENNNRNLLNIFKSENNNNNNCNIESINKSLESNIKKGIKIPVGEKTINQLILDLYENDKREETLSEIIKRKDSIPNLHLYISYSPMIMTILLQEVLSIYRYILPPNQKLKARSSNRVCNTLALLQLVASNLESRSILIKSRIIVYLFPFLKTGSRNKPFEYLRLSTLNVISALIKVEIRDVIKLLLDSDLISSCLKIMETCSELSKTVSTFILQKILNEDEGLNYFCQSPTRLQQIFHSLNSMIEAMLPDHMSSRLLKHIVRCYLRLSDNLKARDMLSKSIMPECFSNGQLNDFLNQEGDMIVKRWYHQLMTNVFPQQQQQQPPRRSPFNQQQQQQQQQQQYNNNRRGFNRK</sequence>
<feature type="compositionally biased region" description="Polar residues" evidence="1">
    <location>
        <begin position="55"/>
        <end position="69"/>
    </location>
</feature>
<dbReference type="STRING" id="670386.D3B2T6"/>
<dbReference type="InParanoid" id="D3B2T6"/>
<evidence type="ECO:0000313" key="3">
    <source>
        <dbReference type="Proteomes" id="UP000001396"/>
    </source>
</evidence>